<proteinExistence type="predicted"/>
<evidence type="ECO:0000313" key="3">
    <source>
        <dbReference type="Proteomes" id="UP000186221"/>
    </source>
</evidence>
<dbReference type="Proteomes" id="UP000186221">
    <property type="component" value="Unassembled WGS sequence"/>
</dbReference>
<gene>
    <name evidence="2" type="ORF">SAMN05421580_103192</name>
</gene>
<dbReference type="AlphaFoldDB" id="A0A1N7L2A9"/>
<dbReference type="RefSeq" id="WP_076484195.1">
    <property type="nucleotide sequence ID" value="NZ_FTOG01000003.1"/>
</dbReference>
<keyword evidence="3" id="KW-1185">Reference proteome</keyword>
<feature type="transmembrane region" description="Helical" evidence="1">
    <location>
        <begin position="12"/>
        <end position="33"/>
    </location>
</feature>
<sequence length="60" mass="6281">MSTAQATSGKGGAFVMYLVALIIIGGAVAGFMMGGVFLMTVWFVILTFLMLALMVLMSIS</sequence>
<feature type="transmembrane region" description="Helical" evidence="1">
    <location>
        <begin position="39"/>
        <end position="59"/>
    </location>
</feature>
<keyword evidence="1" id="KW-0812">Transmembrane</keyword>
<name>A0A1N7L2A9_9RHOB</name>
<accession>A0A1N7L2A9</accession>
<keyword evidence="1" id="KW-0472">Membrane</keyword>
<protein>
    <submittedName>
        <fullName evidence="2">Uncharacterized protein</fullName>
    </submittedName>
</protein>
<evidence type="ECO:0000313" key="2">
    <source>
        <dbReference type="EMBL" id="SIS67954.1"/>
    </source>
</evidence>
<reference evidence="3" key="1">
    <citation type="submission" date="2017-01" db="EMBL/GenBank/DDBJ databases">
        <authorList>
            <person name="Varghese N."/>
            <person name="Submissions S."/>
        </authorList>
    </citation>
    <scope>NUCLEOTIDE SEQUENCE [LARGE SCALE GENOMIC DNA]</scope>
    <source>
        <strain evidence="3">DSM 19945</strain>
    </source>
</reference>
<dbReference type="EMBL" id="FTOG01000003">
    <property type="protein sequence ID" value="SIS67954.1"/>
    <property type="molecule type" value="Genomic_DNA"/>
</dbReference>
<organism evidence="2 3">
    <name type="scientific">Rhodobacter aestuarii</name>
    <dbReference type="NCBI Taxonomy" id="453582"/>
    <lineage>
        <taxon>Bacteria</taxon>
        <taxon>Pseudomonadati</taxon>
        <taxon>Pseudomonadota</taxon>
        <taxon>Alphaproteobacteria</taxon>
        <taxon>Rhodobacterales</taxon>
        <taxon>Rhodobacter group</taxon>
        <taxon>Rhodobacter</taxon>
    </lineage>
</organism>
<keyword evidence="1" id="KW-1133">Transmembrane helix</keyword>
<dbReference type="STRING" id="453582.SAMN05421580_103192"/>
<evidence type="ECO:0000256" key="1">
    <source>
        <dbReference type="SAM" id="Phobius"/>
    </source>
</evidence>